<sequence length="342" mass="36996">MSFQVTLQPSGLHFAAAPDETILEAALAAGLLLPYSCRDGACGVCKSKVLAGDVDPGRFSASTLTDADREQGMALLCCAQARSDVEVEVRQVSRVGDIPVKKLPCRVQKVTRLGADVIVLEIKLPASEKFQFIAGQYIDFLLAEGKRRSFSIANAPTASDFLELHIRLVPGGQFTTHVFEKLKEKDILRFEGPLGSFRLHEDSSKPVVLLAGGTGFAPIKSIVENAIATGQTRPMTLYWGSRDVAGLYQLELARSWEARLPGFRFVPVLSDAPASDNWNGRSGFAHQALMTDLPDLSGHEVYACGSPAMIDAAREDLTQRCSLPVEAFFADAFSFSNDAKAT</sequence>
<dbReference type="Gene3D" id="3.40.50.80">
    <property type="entry name" value="Nucleotide-binding domain of ferredoxin-NADP reductase (FNR) module"/>
    <property type="match status" value="1"/>
</dbReference>
<dbReference type="Proteomes" id="UP000389128">
    <property type="component" value="Unassembled WGS sequence"/>
</dbReference>
<dbReference type="EMBL" id="SDKK01000014">
    <property type="protein sequence ID" value="TYC55111.1"/>
    <property type="molecule type" value="Genomic_DNA"/>
</dbReference>
<dbReference type="InterPro" id="IPR036010">
    <property type="entry name" value="2Fe-2S_ferredoxin-like_sf"/>
</dbReference>
<evidence type="ECO:0000256" key="1">
    <source>
        <dbReference type="ARBA" id="ARBA00001974"/>
    </source>
</evidence>
<accession>A0A6C2CMC7</accession>
<comment type="cofactor">
    <cofactor evidence="1">
        <name>FAD</name>
        <dbReference type="ChEBI" id="CHEBI:57692"/>
    </cofactor>
</comment>
<keyword evidence="2" id="KW-0001">2Fe-2S</keyword>
<dbReference type="OrthoDB" id="9806195at2"/>
<evidence type="ECO:0000259" key="4">
    <source>
        <dbReference type="PROSITE" id="PS51085"/>
    </source>
</evidence>
<dbReference type="SUPFAM" id="SSF52343">
    <property type="entry name" value="Ferredoxin reductase-like, C-terminal NADP-linked domain"/>
    <property type="match status" value="1"/>
</dbReference>
<feature type="domain" description="2Fe-2S ferredoxin-type" evidence="4">
    <location>
        <begin position="3"/>
        <end position="93"/>
    </location>
</feature>
<dbReference type="InterPro" id="IPR001709">
    <property type="entry name" value="Flavoprot_Pyr_Nucl_cyt_Rdtase"/>
</dbReference>
<name>A0A6C2CMC7_9RHOO</name>
<comment type="caution">
    <text evidence="6">The sequence shown here is derived from an EMBL/GenBank/DDBJ whole genome shotgun (WGS) entry which is preliminary data.</text>
</comment>
<dbReference type="Pfam" id="PF00970">
    <property type="entry name" value="FAD_binding_6"/>
    <property type="match status" value="1"/>
</dbReference>
<dbReference type="InterPro" id="IPR012675">
    <property type="entry name" value="Beta-grasp_dom_sf"/>
</dbReference>
<dbReference type="InterPro" id="IPR006058">
    <property type="entry name" value="2Fe2S_fd_BS"/>
</dbReference>
<evidence type="ECO:0000313" key="7">
    <source>
        <dbReference type="Proteomes" id="UP000389128"/>
    </source>
</evidence>
<dbReference type="InterPro" id="IPR050415">
    <property type="entry name" value="MRET"/>
</dbReference>
<dbReference type="PROSITE" id="PS00197">
    <property type="entry name" value="2FE2S_FER_1"/>
    <property type="match status" value="1"/>
</dbReference>
<evidence type="ECO:0000256" key="3">
    <source>
        <dbReference type="ARBA" id="ARBA00034078"/>
    </source>
</evidence>
<dbReference type="CDD" id="cd00207">
    <property type="entry name" value="fer2"/>
    <property type="match status" value="1"/>
</dbReference>
<evidence type="ECO:0000256" key="2">
    <source>
        <dbReference type="ARBA" id="ARBA00022714"/>
    </source>
</evidence>
<dbReference type="PROSITE" id="PS51085">
    <property type="entry name" value="2FE2S_FER_2"/>
    <property type="match status" value="1"/>
</dbReference>
<dbReference type="InterPro" id="IPR001433">
    <property type="entry name" value="OxRdtase_FAD/NAD-bd"/>
</dbReference>
<dbReference type="InterPro" id="IPR001041">
    <property type="entry name" value="2Fe-2S_ferredoxin-type"/>
</dbReference>
<dbReference type="PROSITE" id="PS51384">
    <property type="entry name" value="FAD_FR"/>
    <property type="match status" value="1"/>
</dbReference>
<dbReference type="Pfam" id="PF00111">
    <property type="entry name" value="Fer2"/>
    <property type="match status" value="1"/>
</dbReference>
<dbReference type="PRINTS" id="PR00410">
    <property type="entry name" value="PHEHYDRXLASE"/>
</dbReference>
<dbReference type="Gene3D" id="2.40.30.10">
    <property type="entry name" value="Translation factors"/>
    <property type="match status" value="1"/>
</dbReference>
<dbReference type="AlphaFoldDB" id="A0A6C2CMC7"/>
<protein>
    <submittedName>
        <fullName evidence="6">CDP-6-deoxy-delta-3,4-glucoseen reductase</fullName>
    </submittedName>
</protein>
<dbReference type="InterPro" id="IPR017938">
    <property type="entry name" value="Riboflavin_synthase-like_b-brl"/>
</dbReference>
<dbReference type="Gene3D" id="3.10.20.30">
    <property type="match status" value="1"/>
</dbReference>
<organism evidence="6 7">
    <name type="scientific">Zoogloea oleivorans</name>
    <dbReference type="NCBI Taxonomy" id="1552750"/>
    <lineage>
        <taxon>Bacteria</taxon>
        <taxon>Pseudomonadati</taxon>
        <taxon>Pseudomonadota</taxon>
        <taxon>Betaproteobacteria</taxon>
        <taxon>Rhodocyclales</taxon>
        <taxon>Zoogloeaceae</taxon>
        <taxon>Zoogloea</taxon>
    </lineage>
</organism>
<comment type="cofactor">
    <cofactor evidence="3">
        <name>[2Fe-2S] cluster</name>
        <dbReference type="ChEBI" id="CHEBI:190135"/>
    </cofactor>
</comment>
<keyword evidence="2" id="KW-0479">Metal-binding</keyword>
<dbReference type="GO" id="GO:0051537">
    <property type="term" value="F:2 iron, 2 sulfur cluster binding"/>
    <property type="evidence" value="ECO:0007669"/>
    <property type="project" value="UniProtKB-KW"/>
</dbReference>
<keyword evidence="7" id="KW-1185">Reference proteome</keyword>
<feature type="domain" description="FAD-binding FR-type" evidence="5">
    <location>
        <begin position="100"/>
        <end position="200"/>
    </location>
</feature>
<gene>
    <name evidence="6" type="ORF">ETQ85_15450</name>
</gene>
<dbReference type="Pfam" id="PF00175">
    <property type="entry name" value="NAD_binding_1"/>
    <property type="match status" value="1"/>
</dbReference>
<dbReference type="InterPro" id="IPR008333">
    <property type="entry name" value="Cbr1-like_FAD-bd_dom"/>
</dbReference>
<dbReference type="InterPro" id="IPR039261">
    <property type="entry name" value="FNR_nucleotide-bd"/>
</dbReference>
<dbReference type="GO" id="GO:0016491">
    <property type="term" value="F:oxidoreductase activity"/>
    <property type="evidence" value="ECO:0007669"/>
    <property type="project" value="InterPro"/>
</dbReference>
<dbReference type="PANTHER" id="PTHR47354">
    <property type="entry name" value="NADH OXIDOREDUCTASE HCR"/>
    <property type="match status" value="1"/>
</dbReference>
<dbReference type="RefSeq" id="WP_148579971.1">
    <property type="nucleotide sequence ID" value="NZ_JAVEUW010000055.1"/>
</dbReference>
<dbReference type="CDD" id="cd06189">
    <property type="entry name" value="flavin_oxioreductase"/>
    <property type="match status" value="1"/>
</dbReference>
<evidence type="ECO:0000313" key="6">
    <source>
        <dbReference type="EMBL" id="TYC55111.1"/>
    </source>
</evidence>
<dbReference type="PRINTS" id="PR00371">
    <property type="entry name" value="FPNCR"/>
</dbReference>
<reference evidence="6 7" key="1">
    <citation type="submission" date="2019-01" db="EMBL/GenBank/DDBJ databases">
        <title>Zoogloea oleivorans genome sequencing and assembly.</title>
        <authorList>
            <person name="Tancsics A."/>
            <person name="Farkas M."/>
            <person name="Kriszt B."/>
            <person name="Maroti G."/>
            <person name="Horvath B."/>
        </authorList>
    </citation>
    <scope>NUCLEOTIDE SEQUENCE [LARGE SCALE GENOMIC DNA]</scope>
    <source>
        <strain evidence="6 7">Buc</strain>
    </source>
</reference>
<evidence type="ECO:0000259" key="5">
    <source>
        <dbReference type="PROSITE" id="PS51384"/>
    </source>
</evidence>
<dbReference type="SUPFAM" id="SSF63380">
    <property type="entry name" value="Riboflavin synthase domain-like"/>
    <property type="match status" value="1"/>
</dbReference>
<dbReference type="InterPro" id="IPR017927">
    <property type="entry name" value="FAD-bd_FR_type"/>
</dbReference>
<dbReference type="SUPFAM" id="SSF54292">
    <property type="entry name" value="2Fe-2S ferredoxin-like"/>
    <property type="match status" value="1"/>
</dbReference>
<keyword evidence="2" id="KW-0411">Iron-sulfur</keyword>
<dbReference type="PANTHER" id="PTHR47354:SF5">
    <property type="entry name" value="PROTEIN RFBI"/>
    <property type="match status" value="1"/>
</dbReference>
<proteinExistence type="predicted"/>
<keyword evidence="2" id="KW-0408">Iron</keyword>